<feature type="compositionally biased region" description="Polar residues" evidence="1">
    <location>
        <begin position="831"/>
        <end position="849"/>
    </location>
</feature>
<keyword evidence="3" id="KW-1185">Reference proteome</keyword>
<feature type="compositionally biased region" description="Polar residues" evidence="1">
    <location>
        <begin position="2433"/>
        <end position="2446"/>
    </location>
</feature>
<feature type="compositionally biased region" description="Polar residues" evidence="1">
    <location>
        <begin position="1279"/>
        <end position="1289"/>
    </location>
</feature>
<feature type="compositionally biased region" description="Polar residues" evidence="1">
    <location>
        <begin position="886"/>
        <end position="912"/>
    </location>
</feature>
<feature type="compositionally biased region" description="Low complexity" evidence="1">
    <location>
        <begin position="2290"/>
        <end position="2301"/>
    </location>
</feature>
<reference evidence="2" key="2">
    <citation type="journal article" date="2007" name="Science">
        <title>Draft genome sequence of the sexually transmitted pathogen Trichomonas vaginalis.</title>
        <authorList>
            <person name="Carlton J.M."/>
            <person name="Hirt R.P."/>
            <person name="Silva J.C."/>
            <person name="Delcher A.L."/>
            <person name="Schatz M."/>
            <person name="Zhao Q."/>
            <person name="Wortman J.R."/>
            <person name="Bidwell S.L."/>
            <person name="Alsmark U.C.M."/>
            <person name="Besteiro S."/>
            <person name="Sicheritz-Ponten T."/>
            <person name="Noel C.J."/>
            <person name="Dacks J.B."/>
            <person name="Foster P.G."/>
            <person name="Simillion C."/>
            <person name="Van de Peer Y."/>
            <person name="Miranda-Saavedra D."/>
            <person name="Barton G.J."/>
            <person name="Westrop G.D."/>
            <person name="Mueller S."/>
            <person name="Dessi D."/>
            <person name="Fiori P.L."/>
            <person name="Ren Q."/>
            <person name="Paulsen I."/>
            <person name="Zhang H."/>
            <person name="Bastida-Corcuera F.D."/>
            <person name="Simoes-Barbosa A."/>
            <person name="Brown M.T."/>
            <person name="Hayes R.D."/>
            <person name="Mukherjee M."/>
            <person name="Okumura C.Y."/>
            <person name="Schneider R."/>
            <person name="Smith A.J."/>
            <person name="Vanacova S."/>
            <person name="Villalvazo M."/>
            <person name="Haas B.J."/>
            <person name="Pertea M."/>
            <person name="Feldblyum T.V."/>
            <person name="Utterback T.R."/>
            <person name="Shu C.L."/>
            <person name="Osoegawa K."/>
            <person name="de Jong P.J."/>
            <person name="Hrdy I."/>
            <person name="Horvathova L."/>
            <person name="Zubacova Z."/>
            <person name="Dolezal P."/>
            <person name="Malik S.B."/>
            <person name="Logsdon J.M. Jr."/>
            <person name="Henze K."/>
            <person name="Gupta A."/>
            <person name="Wang C.C."/>
            <person name="Dunne R.L."/>
            <person name="Upcroft J.A."/>
            <person name="Upcroft P."/>
            <person name="White O."/>
            <person name="Salzberg S.L."/>
            <person name="Tang P."/>
            <person name="Chiu C.-H."/>
            <person name="Lee Y.-S."/>
            <person name="Embley T.M."/>
            <person name="Coombs G.H."/>
            <person name="Mottram J.C."/>
            <person name="Tachezy J."/>
            <person name="Fraser-Liggett C.M."/>
            <person name="Johnson P.J."/>
        </authorList>
    </citation>
    <scope>NUCLEOTIDE SEQUENCE [LARGE SCALE GENOMIC DNA]</scope>
    <source>
        <strain evidence="2">G3</strain>
    </source>
</reference>
<feature type="compositionally biased region" description="Low complexity" evidence="1">
    <location>
        <begin position="1830"/>
        <end position="1840"/>
    </location>
</feature>
<feature type="compositionally biased region" description="Low complexity" evidence="1">
    <location>
        <begin position="924"/>
        <end position="944"/>
    </location>
</feature>
<feature type="region of interest" description="Disordered" evidence="1">
    <location>
        <begin position="2621"/>
        <end position="2764"/>
    </location>
</feature>
<feature type="compositionally biased region" description="Low complexity" evidence="1">
    <location>
        <begin position="461"/>
        <end position="483"/>
    </location>
</feature>
<feature type="compositionally biased region" description="Low complexity" evidence="1">
    <location>
        <begin position="1705"/>
        <end position="1722"/>
    </location>
</feature>
<feature type="region of interest" description="Disordered" evidence="1">
    <location>
        <begin position="2175"/>
        <end position="2214"/>
    </location>
</feature>
<feature type="compositionally biased region" description="Basic and acidic residues" evidence="1">
    <location>
        <begin position="2678"/>
        <end position="2704"/>
    </location>
</feature>
<feature type="compositionally biased region" description="Acidic residues" evidence="1">
    <location>
        <begin position="654"/>
        <end position="667"/>
    </location>
</feature>
<sequence length="2764" mass="308952">MDKSALKADYMQQLFKEMTKCGIFNQMQSVFLNNVTQEIANSNIPEMKTYIEAPNDKANELASQVVLQFLERNELSNTSQAANSESNGFLQKRQSDYNVCKELGLQGTNNLLSELVKAHEDDFNEPSTMVSDAVSTIVSQILDSMDESIQTSLPDEEFEDIYRIQQEQARARNVVLEENKPEDEDYDDGYEEEDYYYEEDYESKQYADAGETFRSALNKKHGNGDGNSYYDADYDYDKDIQDRPLVSYHFVSSKTPSAASTNSVDPSPLSPNQNPQNTNPTGITVQSESISSGPINGSLPQSVKELNSDSSNFTSIVGSHTTTNEGSKSNQEFTPYTYETITVDTTPYTYETVTVDSYSEADPRVSNRLNSKQFTTEYNYNTQPDLSNYRQVASSEVEENMLNGSLTGSESSLSENGRSKSRSIQRGHEYAGTRDGIPQKRRLDGPLAYLDKRTGRKSSFAPGAEGGESFSSSNFSPSSGTTSEENETDTTNDKSKTKTSEEGFSIPTSGNKWISPSKSNTNTNSNSMSRFNKNNDSESSSLESIDENNGKNKKQRLPPVRINNVRTSDMSSINTSSTSESNNSEYTDFTDENGNIVHRKVPKSRNNRHRGGSSDEEYEYTDETDADGNIIRKKVQKSPNSRRSRSRNNRNGDSSDDDYVYTDETDADGNIIHKKVPKSSNSRRFKSRNNRNDNSSDEDYEYTDETDADGNIIHRKVPKSSNAKRSRSRNNRSDSSDEGYEYTAETDENGNIVHRKVPKSSNAKRSKSRYQRNGDNDSDDYEYDDNDADEDGKPTHRSRSAPSNSRTNTKGKKSKGRSKFGDDPSIDDDFSQSTTSKSYESENDISNTRNTKKSKSAKSSGAVNRYGSPIKHPDNEPTLDDDDFSPSGTTSDYETTNTGEGSRSYSTGNGPKTPQERFARRENSNSSEFTSQTTSTTQSGSTNSKEAESSSFGVIPEPRMVNYNKDKSSLAKIKTVSPGSNKYGNELNSSDFDNTASTTTNTSSSTNSSQNNQNNMNNTRKNKYKNQQQLSSDEELSSLPSTSTNSANNSPNKKQNKYAAKDSTYDSSMTYEYETVDAYTYETVDSSNLSSEHEKGTSPPQKVTSTKKSSKPSKFQNKQMMSSDLMSNMTDDSSLMSTESVNNENIAAMPSRYRNNKTPSTSPQTTKQTNTNTNVASGSTFDDQSYNTSNSSNSPNVKNLKSPRRIDSRELDGTVSTSDFSPSSGSSSAYATYSTMDSSSPKNSPKTNKEKSPKTNKEKSPSPKKFVNNNYMDDVSMDTIPSTYDSESSVDPRLPSRLSKGTVSKTSTYDSSTQENQIEEEQKPTKTRNAINNGKLVPVELSTEDFSSTTTNTNTSTTSSSNSNSPISKHFTKTNVNNSYTSDISSEISLDKTNKPLHKAIISNLDEDDDETESNSSQFPVIDEPQLDKLRKRQNNGTVSHTYTTVTADDYSYTYVTDDGKLQTPDFSNTSSISYSYESDSTNYKQKKSSVSNSYESENPRNYNQKKSLISKSFESEEPRKTKNRRNNDDNKIMTSLSEMTSLTTNTTTSENNSPKKSFTNKQMKQLDSVSMDEISTTESSENRFNNQKSDDSTSDDESIDEIIKHIPSRYTRTSSQTTDSKSNPVSSRFTQQLSETESESDIDKSIDESDKLPSRFRTSSQQKKPQKQFTETSDFDSSSTTTTETNNNYQPTRKDFTKRNVSLSTNSTTDSYTTNDSYNNTKSQTKTLIDAIGPIVTKTISTESTNTNYTTYSTIANEPQQPKSTNRFAVNSKSTYDNPTEISTNNRFKLPPVKNLTSISSEISTTTSTTNSNSNRPVQNKFIQRQQETESNYTYTTTEDNLPVVEQKRKPIISNQKQILTDLSDSENEESTTTNSYNSMEIEPPKFVDKKFAYQNRNINDKEEKFMSEIDTEPMTTDSSIDLPNPDPRRFAQKQNNSFSDSTFTNESQDINYNKPVNVNKQKQTKPINNNIYNSSSTKDKSDTTTSTSVSSSISNVVEKDKKDPLKYTNALTKVSTDISTTSTSTSSSPIRNNLPNRFAAKNDDSESTFSETNPPIEISVKEEKQMNKKPKSNRLPLPPKEEEISSVTSYSSTNNSSTVEQKEKPRFVSNRQIGNQISTLDEEISTFESNSSTIDRIPINKRFIAKQQNESSSMTTESTSIAADINKAPINNRFFSKSDSENSESSEISEKIQNSKKNSVSDGSSLVSLVSKPNNMKQVTNLETNFTTSTTSSIGINQKEAENKFAKKEEETDSFTYMTVSTDYSQEKQSLPPPPKSLRQKQKKQDNSFTSTYSSTSTTEVSDEFEPQKEKKPMERKVFNGEILDSSAIEISQTSSTSNSFEFVPKQNSNFQKRQEQSNTNTTTNIDETIETQKQIKQKVTKPEEFKQKVTKLEEIKQKKSLPPPPKNIDTTSSSNNMNMIGTNDLESIETTTNVSKPKSSLLSAFQKKVQSETETETETTESTKEEIPIQPKPEPKPIRAALQLNGDVKILASDSSSSQKSPKRKQPETKVTTAKLPPIPQAFQAPVRREKPVIKGAHVFVSESDQESNSNTFTNDPAQIPNQNTEKYIKRPTTTSTTTNIDSTGPKKVKKNLIDAIEGGKLINGDEEGMFSTISADTSTTNTTQTIDDNPKPQTFVLPDPDKERKQNRQRRMRRSAESTMDSSSSEHRIRRRERPQAQKELPKVPEEIKKEDDEEKHEQIQQRNIRRRRNPGPTGLDSNFSTQQSTTSTNTFTGLGKDGIIRPSNRFKLQWNPDEDSNID</sequence>
<dbReference type="VEuPathDB" id="TrichDB:TVAGG3_0598010"/>
<feature type="compositionally biased region" description="Polar residues" evidence="1">
    <location>
        <begin position="2411"/>
        <end position="2420"/>
    </location>
</feature>
<dbReference type="RefSeq" id="XP_001323523.1">
    <property type="nucleotide sequence ID" value="XM_001323488.1"/>
</dbReference>
<feature type="compositionally biased region" description="Polar residues" evidence="1">
    <location>
        <begin position="1555"/>
        <end position="1588"/>
    </location>
</feature>
<feature type="compositionally biased region" description="Basic and acidic residues" evidence="1">
    <location>
        <begin position="914"/>
        <end position="923"/>
    </location>
</feature>
<evidence type="ECO:0000313" key="3">
    <source>
        <dbReference type="Proteomes" id="UP000001542"/>
    </source>
</evidence>
<dbReference type="STRING" id="5722.A2E7L5"/>
<feature type="compositionally biased region" description="Low complexity" evidence="1">
    <location>
        <begin position="1985"/>
        <end position="1997"/>
    </location>
</feature>
<feature type="compositionally biased region" description="Basic residues" evidence="1">
    <location>
        <begin position="631"/>
        <end position="648"/>
    </location>
</feature>
<feature type="region of interest" description="Disordered" evidence="1">
    <location>
        <begin position="1904"/>
        <end position="1997"/>
    </location>
</feature>
<feature type="compositionally biased region" description="Basic residues" evidence="1">
    <location>
        <begin position="597"/>
        <end position="611"/>
    </location>
</feature>
<feature type="compositionally biased region" description="Basic residues" evidence="1">
    <location>
        <begin position="713"/>
        <end position="730"/>
    </location>
</feature>
<reference evidence="2" key="1">
    <citation type="submission" date="2006-10" db="EMBL/GenBank/DDBJ databases">
        <authorList>
            <person name="Amadeo P."/>
            <person name="Zhao Q."/>
            <person name="Wortman J."/>
            <person name="Fraser-Liggett C."/>
            <person name="Carlton J."/>
        </authorList>
    </citation>
    <scope>NUCLEOTIDE SEQUENCE</scope>
    <source>
        <strain evidence="2">G3</strain>
    </source>
</reference>
<dbReference type="Proteomes" id="UP000001542">
    <property type="component" value="Unassembled WGS sequence"/>
</dbReference>
<feature type="compositionally biased region" description="Low complexity" evidence="1">
    <location>
        <begin position="1156"/>
        <end position="1174"/>
    </location>
</feature>
<feature type="compositionally biased region" description="Acidic residues" evidence="1">
    <location>
        <begin position="614"/>
        <end position="626"/>
    </location>
</feature>
<feature type="compositionally biased region" description="Low complexity" evidence="1">
    <location>
        <begin position="1026"/>
        <end position="1052"/>
    </location>
</feature>
<feature type="region of interest" description="Disordered" evidence="1">
    <location>
        <begin position="1401"/>
        <end position="1435"/>
    </location>
</feature>
<feature type="compositionally biased region" description="Basic and acidic residues" evidence="1">
    <location>
        <begin position="1247"/>
        <end position="1261"/>
    </location>
</feature>
<feature type="compositionally biased region" description="Acidic residues" evidence="1">
    <location>
        <begin position="736"/>
        <end position="748"/>
    </location>
</feature>
<feature type="compositionally biased region" description="Low complexity" evidence="1">
    <location>
        <begin position="1534"/>
        <end position="1553"/>
    </location>
</feature>
<feature type="compositionally biased region" description="Low complexity" evidence="1">
    <location>
        <begin position="1213"/>
        <end position="1246"/>
    </location>
</feature>
<feature type="compositionally biased region" description="Polar residues" evidence="1">
    <location>
        <begin position="2550"/>
        <end position="2567"/>
    </location>
</feature>
<feature type="compositionally biased region" description="Low complexity" evidence="1">
    <location>
        <begin position="266"/>
        <end position="281"/>
    </location>
</feature>
<accession>A2E7L5</accession>
<feature type="compositionally biased region" description="Polar residues" evidence="1">
    <location>
        <begin position="254"/>
        <end position="265"/>
    </location>
</feature>
<feature type="compositionally biased region" description="Basic residues" evidence="1">
    <location>
        <begin position="809"/>
        <end position="818"/>
    </location>
</feature>
<feature type="region of interest" description="Disordered" evidence="1">
    <location>
        <begin position="254"/>
        <end position="331"/>
    </location>
</feature>
<feature type="compositionally biased region" description="Polar residues" evidence="1">
    <location>
        <begin position="282"/>
        <end position="331"/>
    </location>
</feature>
<feature type="compositionally biased region" description="Low complexity" evidence="1">
    <location>
        <begin position="1185"/>
        <end position="1199"/>
    </location>
</feature>
<feature type="compositionally biased region" description="Acidic residues" evidence="1">
    <location>
        <begin position="776"/>
        <end position="790"/>
    </location>
</feature>
<feature type="compositionally biased region" description="Low complexity" evidence="1">
    <location>
        <begin position="1097"/>
        <end position="1107"/>
    </location>
</feature>
<feature type="compositionally biased region" description="Polar residues" evidence="1">
    <location>
        <begin position="1611"/>
        <end position="1634"/>
    </location>
</feature>
<feature type="compositionally biased region" description="Low complexity" evidence="1">
    <location>
        <begin position="1670"/>
        <end position="1686"/>
    </location>
</feature>
<feature type="compositionally biased region" description="Low complexity" evidence="1">
    <location>
        <begin position="1347"/>
        <end position="1365"/>
    </location>
</feature>
<feature type="compositionally biased region" description="Low complexity" evidence="1">
    <location>
        <begin position="988"/>
        <end position="1019"/>
    </location>
</feature>
<dbReference type="EMBL" id="DS113321">
    <property type="protein sequence ID" value="EAY11300.1"/>
    <property type="molecule type" value="Genomic_DNA"/>
</dbReference>
<feature type="compositionally biased region" description="Acidic residues" evidence="1">
    <location>
        <begin position="695"/>
        <end position="708"/>
    </location>
</feature>
<proteinExistence type="predicted"/>
<feature type="compositionally biased region" description="Low complexity" evidence="1">
    <location>
        <begin position="2185"/>
        <end position="2213"/>
    </location>
</feature>
<evidence type="ECO:0008006" key="4">
    <source>
        <dbReference type="Google" id="ProtNLM"/>
    </source>
</evidence>
<feature type="compositionally biased region" description="Low complexity" evidence="1">
    <location>
        <begin position="2722"/>
        <end position="2737"/>
    </location>
</feature>
<feature type="compositionally biased region" description="Basic residues" evidence="1">
    <location>
        <begin position="672"/>
        <end position="689"/>
    </location>
</feature>
<name>A2E7L5_TRIV3</name>
<feature type="compositionally biased region" description="Polar residues" evidence="1">
    <location>
        <begin position="1115"/>
        <end position="1145"/>
    </location>
</feature>
<evidence type="ECO:0000313" key="2">
    <source>
        <dbReference type="EMBL" id="EAY11300.1"/>
    </source>
</evidence>
<feature type="compositionally biased region" description="Low complexity" evidence="1">
    <location>
        <begin position="2017"/>
        <end position="2030"/>
    </location>
</feature>
<feature type="region of interest" description="Disordered" evidence="1">
    <location>
        <begin position="404"/>
        <end position="1068"/>
    </location>
</feature>
<feature type="compositionally biased region" description="Basic and acidic residues" evidence="1">
    <location>
        <begin position="491"/>
        <end position="501"/>
    </location>
</feature>
<feature type="compositionally biased region" description="Basic and acidic residues" evidence="1">
    <location>
        <begin position="1514"/>
        <end position="1532"/>
    </location>
</feature>
<feature type="compositionally biased region" description="Basic and acidic residues" evidence="1">
    <location>
        <begin position="2308"/>
        <end position="2320"/>
    </location>
</feature>
<feature type="compositionally biased region" description="Polar residues" evidence="1">
    <location>
        <begin position="1934"/>
        <end position="1974"/>
    </location>
</feature>
<dbReference type="VEuPathDB" id="TrichDB:TVAG_343940"/>
<feature type="region of interest" description="Disordered" evidence="1">
    <location>
        <begin position="2264"/>
        <end position="2320"/>
    </location>
</feature>
<feature type="compositionally biased region" description="Polar residues" evidence="1">
    <location>
        <begin position="1854"/>
        <end position="1864"/>
    </location>
</feature>
<dbReference type="InParanoid" id="A2E7L5"/>
<feature type="compositionally biased region" description="Basic and acidic residues" evidence="1">
    <location>
        <begin position="1642"/>
        <end position="1654"/>
    </location>
</feature>
<feature type="compositionally biased region" description="Low complexity" evidence="1">
    <location>
        <begin position="515"/>
        <end position="543"/>
    </location>
</feature>
<feature type="compositionally biased region" description="Polar residues" evidence="1">
    <location>
        <begin position="1175"/>
        <end position="1184"/>
    </location>
</feature>
<feature type="region of interest" description="Disordered" evidence="1">
    <location>
        <begin position="2546"/>
        <end position="2567"/>
    </location>
</feature>
<organism evidence="2 3">
    <name type="scientific">Trichomonas vaginalis (strain ATCC PRA-98 / G3)</name>
    <dbReference type="NCBI Taxonomy" id="412133"/>
    <lineage>
        <taxon>Eukaryota</taxon>
        <taxon>Metamonada</taxon>
        <taxon>Parabasalia</taxon>
        <taxon>Trichomonadida</taxon>
        <taxon>Trichomonadidae</taxon>
        <taxon>Trichomonas</taxon>
    </lineage>
</organism>
<protein>
    <recommendedName>
        <fullName evidence="4">LisH domain-containing protein</fullName>
    </recommendedName>
</protein>
<feature type="region of interest" description="Disordered" evidence="1">
    <location>
        <begin position="2433"/>
        <end position="2518"/>
    </location>
</feature>
<feature type="region of interest" description="Disordered" evidence="1">
    <location>
        <begin position="2017"/>
        <end position="2107"/>
    </location>
</feature>
<feature type="compositionally biased region" description="Low complexity" evidence="1">
    <location>
        <begin position="567"/>
        <end position="584"/>
    </location>
</feature>
<feature type="compositionally biased region" description="Low complexity" evidence="1">
    <location>
        <begin position="2087"/>
        <end position="2101"/>
    </location>
</feature>
<feature type="compositionally biased region" description="Basic residues" evidence="1">
    <location>
        <begin position="753"/>
        <end position="770"/>
    </location>
</feature>
<gene>
    <name evidence="2" type="ORF">TVAG_343940</name>
</gene>
<dbReference type="KEGG" id="tva:4769255"/>
<feature type="region of interest" description="Disordered" evidence="1">
    <location>
        <begin position="1475"/>
        <end position="1722"/>
    </location>
</feature>
<feature type="compositionally biased region" description="Polar residues" evidence="1">
    <location>
        <begin position="977"/>
        <end position="987"/>
    </location>
</feature>
<feature type="compositionally biased region" description="Basic and acidic residues" evidence="1">
    <location>
        <begin position="2464"/>
        <end position="2480"/>
    </location>
</feature>
<evidence type="ECO:0000256" key="1">
    <source>
        <dbReference type="SAM" id="MobiDB-lite"/>
    </source>
</evidence>
<feature type="region of interest" description="Disordered" evidence="1">
    <location>
        <begin position="1758"/>
        <end position="1788"/>
    </location>
</feature>
<feature type="region of interest" description="Disordered" evidence="1">
    <location>
        <begin position="1084"/>
        <end position="1379"/>
    </location>
</feature>
<feature type="compositionally biased region" description="Basic and acidic residues" evidence="1">
    <location>
        <begin position="426"/>
        <end position="444"/>
    </location>
</feature>
<dbReference type="OMA" id="GNIVHRK"/>
<feature type="compositionally biased region" description="Low complexity" evidence="1">
    <location>
        <begin position="404"/>
        <end position="416"/>
    </location>
</feature>
<feature type="compositionally biased region" description="Low complexity" evidence="1">
    <location>
        <begin position="2621"/>
        <end position="2631"/>
    </location>
</feature>
<feature type="compositionally biased region" description="Polar residues" evidence="1">
    <location>
        <begin position="1299"/>
        <end position="1316"/>
    </location>
</feature>
<feature type="region of interest" description="Disordered" evidence="1">
    <location>
        <begin position="1827"/>
        <end position="1883"/>
    </location>
</feature>
<feature type="compositionally biased region" description="Polar residues" evidence="1">
    <location>
        <begin position="1489"/>
        <end position="1513"/>
    </location>
</feature>
<feature type="region of interest" description="Disordered" evidence="1">
    <location>
        <begin position="2394"/>
        <end position="2420"/>
    </location>
</feature>